<dbReference type="InterPro" id="IPR011009">
    <property type="entry name" value="Kinase-like_dom_sf"/>
</dbReference>
<dbReference type="Proteomes" id="UP000219338">
    <property type="component" value="Unassembled WGS sequence"/>
</dbReference>
<dbReference type="PANTHER" id="PTHR47634">
    <property type="entry name" value="PROTEIN KINASE DOMAIN-CONTAINING PROTEIN-RELATED"/>
    <property type="match status" value="1"/>
</dbReference>
<dbReference type="InterPro" id="IPR017441">
    <property type="entry name" value="Protein_kinase_ATP_BS"/>
</dbReference>
<dbReference type="Gene3D" id="3.30.200.20">
    <property type="entry name" value="Phosphorylase Kinase, domain 1"/>
    <property type="match status" value="1"/>
</dbReference>
<dbReference type="AlphaFoldDB" id="A0A284RFG8"/>
<feature type="binding site" evidence="9">
    <location>
        <position position="107"/>
    </location>
    <ligand>
        <name>ATP</name>
        <dbReference type="ChEBI" id="CHEBI:30616"/>
    </ligand>
</feature>
<evidence type="ECO:0000256" key="3">
    <source>
        <dbReference type="ARBA" id="ARBA00022679"/>
    </source>
</evidence>
<dbReference type="GO" id="GO:0000245">
    <property type="term" value="P:spliceosomal complex assembly"/>
    <property type="evidence" value="ECO:0007669"/>
    <property type="project" value="TreeGrafter"/>
</dbReference>
<dbReference type="OMA" id="QNLVWEL"/>
<evidence type="ECO:0000256" key="6">
    <source>
        <dbReference type="ARBA" id="ARBA00022840"/>
    </source>
</evidence>
<protein>
    <recommendedName>
        <fullName evidence="1">non-specific serine/threonine protein kinase</fullName>
        <ecNumber evidence="1">2.7.11.1</ecNumber>
    </recommendedName>
</protein>
<evidence type="ECO:0000259" key="11">
    <source>
        <dbReference type="PROSITE" id="PS50011"/>
    </source>
</evidence>
<dbReference type="Pfam" id="PF00069">
    <property type="entry name" value="Pkinase"/>
    <property type="match status" value="2"/>
</dbReference>
<dbReference type="GO" id="GO:0050684">
    <property type="term" value="P:regulation of mRNA processing"/>
    <property type="evidence" value="ECO:0007669"/>
    <property type="project" value="TreeGrafter"/>
</dbReference>
<dbReference type="OrthoDB" id="5979581at2759"/>
<evidence type="ECO:0000256" key="8">
    <source>
        <dbReference type="ARBA" id="ARBA00048679"/>
    </source>
</evidence>
<evidence type="ECO:0000256" key="5">
    <source>
        <dbReference type="ARBA" id="ARBA00022777"/>
    </source>
</evidence>
<organism evidence="12 13">
    <name type="scientific">Armillaria ostoyae</name>
    <name type="common">Armillaria root rot fungus</name>
    <dbReference type="NCBI Taxonomy" id="47428"/>
    <lineage>
        <taxon>Eukaryota</taxon>
        <taxon>Fungi</taxon>
        <taxon>Dikarya</taxon>
        <taxon>Basidiomycota</taxon>
        <taxon>Agaricomycotina</taxon>
        <taxon>Agaricomycetes</taxon>
        <taxon>Agaricomycetidae</taxon>
        <taxon>Agaricales</taxon>
        <taxon>Marasmiineae</taxon>
        <taxon>Physalacriaceae</taxon>
        <taxon>Armillaria</taxon>
    </lineage>
</organism>
<keyword evidence="6 9" id="KW-0067">ATP-binding</keyword>
<comment type="similarity">
    <text evidence="10">Belongs to the protein kinase superfamily.</text>
</comment>
<proteinExistence type="inferred from homology"/>
<dbReference type="PANTHER" id="PTHR47634:SF9">
    <property type="entry name" value="PROTEIN KINASE DOMAIN-CONTAINING PROTEIN-RELATED"/>
    <property type="match status" value="1"/>
</dbReference>
<evidence type="ECO:0000256" key="7">
    <source>
        <dbReference type="ARBA" id="ARBA00047899"/>
    </source>
</evidence>
<name>A0A284RFG8_ARMOS</name>
<evidence type="ECO:0000256" key="10">
    <source>
        <dbReference type="RuleBase" id="RU000304"/>
    </source>
</evidence>
<comment type="catalytic activity">
    <reaction evidence="7">
        <text>L-threonyl-[protein] + ATP = O-phospho-L-threonyl-[protein] + ADP + H(+)</text>
        <dbReference type="Rhea" id="RHEA:46608"/>
        <dbReference type="Rhea" id="RHEA-COMP:11060"/>
        <dbReference type="Rhea" id="RHEA-COMP:11605"/>
        <dbReference type="ChEBI" id="CHEBI:15378"/>
        <dbReference type="ChEBI" id="CHEBI:30013"/>
        <dbReference type="ChEBI" id="CHEBI:30616"/>
        <dbReference type="ChEBI" id="CHEBI:61977"/>
        <dbReference type="ChEBI" id="CHEBI:456216"/>
        <dbReference type="EC" id="2.7.11.1"/>
    </reaction>
</comment>
<dbReference type="InterPro" id="IPR008271">
    <property type="entry name" value="Ser/Thr_kinase_AS"/>
</dbReference>
<gene>
    <name evidence="12" type="ORF">ARMOST_10834</name>
</gene>
<dbReference type="InterPro" id="IPR051334">
    <property type="entry name" value="SRPK"/>
</dbReference>
<keyword evidence="3" id="KW-0808">Transferase</keyword>
<evidence type="ECO:0000256" key="1">
    <source>
        <dbReference type="ARBA" id="ARBA00012513"/>
    </source>
</evidence>
<keyword evidence="2 10" id="KW-0723">Serine/threonine-protein kinase</keyword>
<dbReference type="SMART" id="SM00220">
    <property type="entry name" value="S_TKc"/>
    <property type="match status" value="1"/>
</dbReference>
<keyword evidence="4 9" id="KW-0547">Nucleotide-binding</keyword>
<dbReference type="PROSITE" id="PS00107">
    <property type="entry name" value="PROTEIN_KINASE_ATP"/>
    <property type="match status" value="1"/>
</dbReference>
<dbReference type="STRING" id="47428.A0A284RFG8"/>
<dbReference type="PROSITE" id="PS00108">
    <property type="entry name" value="PROTEIN_KINASE_ST"/>
    <property type="match status" value="1"/>
</dbReference>
<dbReference type="Gene3D" id="1.10.510.10">
    <property type="entry name" value="Transferase(Phosphotransferase) domain 1"/>
    <property type="match status" value="1"/>
</dbReference>
<dbReference type="GO" id="GO:0005524">
    <property type="term" value="F:ATP binding"/>
    <property type="evidence" value="ECO:0007669"/>
    <property type="project" value="UniProtKB-UniRule"/>
</dbReference>
<sequence>MFLFRPALRSFRAVSRIAARLSSTSAEGPYKDISVGPDGKLHVGKLTFVEEPLGLPAKEHFGWPHLEFNESIGPDNRYVISRKLGWGMSSSTWLARDKIENSYVALKILNGHHTNLVEQNLVWELKVLERVSSPSSPHCLGLLSHFTFPGKGNAGQYLCLVTKVLGGDVKSLFLKRGIFPLPLAKRILLHLLRGIAHAHSRGVVHTDVKHDNIFFDTPLSTDDFDALVASDPPRLHPPEASHDGLLVQAAVSQPLPLPTLQEAMQLDFLLADFGSAQPLFIQTQNEISALQLRPPEIMIGGPWDAKVDIWAFGCLIFEFITGRGLFKYEPDLKYNLDEPNFMLYQMICYTGEDFRAEQLSVSPLAAQFFDSTCNLKANPPLFDYPFEISIRSYKVLEEADVLSTAAFMRRCLHLDPTKRASAAELLSDPWFDGVE</sequence>
<comment type="catalytic activity">
    <reaction evidence="8">
        <text>L-seryl-[protein] + ATP = O-phospho-L-seryl-[protein] + ADP + H(+)</text>
        <dbReference type="Rhea" id="RHEA:17989"/>
        <dbReference type="Rhea" id="RHEA-COMP:9863"/>
        <dbReference type="Rhea" id="RHEA-COMP:11604"/>
        <dbReference type="ChEBI" id="CHEBI:15378"/>
        <dbReference type="ChEBI" id="CHEBI:29999"/>
        <dbReference type="ChEBI" id="CHEBI:30616"/>
        <dbReference type="ChEBI" id="CHEBI:83421"/>
        <dbReference type="ChEBI" id="CHEBI:456216"/>
        <dbReference type="EC" id="2.7.11.1"/>
    </reaction>
</comment>
<dbReference type="SUPFAM" id="SSF56112">
    <property type="entry name" value="Protein kinase-like (PK-like)"/>
    <property type="match status" value="1"/>
</dbReference>
<dbReference type="InterPro" id="IPR000719">
    <property type="entry name" value="Prot_kinase_dom"/>
</dbReference>
<dbReference type="EC" id="2.7.11.1" evidence="1"/>
<evidence type="ECO:0000313" key="12">
    <source>
        <dbReference type="EMBL" id="SJL07484.1"/>
    </source>
</evidence>
<dbReference type="GO" id="GO:0004674">
    <property type="term" value="F:protein serine/threonine kinase activity"/>
    <property type="evidence" value="ECO:0007669"/>
    <property type="project" value="UniProtKB-KW"/>
</dbReference>
<evidence type="ECO:0000256" key="9">
    <source>
        <dbReference type="PROSITE-ProRule" id="PRU10141"/>
    </source>
</evidence>
<reference evidence="13" key="1">
    <citation type="journal article" date="2017" name="Nat. Ecol. Evol.">
        <title>Genome expansion and lineage-specific genetic innovations in the forest pathogenic fungi Armillaria.</title>
        <authorList>
            <person name="Sipos G."/>
            <person name="Prasanna A.N."/>
            <person name="Walter M.C."/>
            <person name="O'Connor E."/>
            <person name="Balint B."/>
            <person name="Krizsan K."/>
            <person name="Kiss B."/>
            <person name="Hess J."/>
            <person name="Varga T."/>
            <person name="Slot J."/>
            <person name="Riley R."/>
            <person name="Boka B."/>
            <person name="Rigling D."/>
            <person name="Barry K."/>
            <person name="Lee J."/>
            <person name="Mihaltcheva S."/>
            <person name="LaButti K."/>
            <person name="Lipzen A."/>
            <person name="Waldron R."/>
            <person name="Moloney N.M."/>
            <person name="Sperisen C."/>
            <person name="Kredics L."/>
            <person name="Vagvoelgyi C."/>
            <person name="Patrignani A."/>
            <person name="Fitzpatrick D."/>
            <person name="Nagy I."/>
            <person name="Doyle S."/>
            <person name="Anderson J.B."/>
            <person name="Grigoriev I.V."/>
            <person name="Gueldener U."/>
            <person name="Muensterkoetter M."/>
            <person name="Nagy L.G."/>
        </authorList>
    </citation>
    <scope>NUCLEOTIDE SEQUENCE [LARGE SCALE GENOMIC DNA]</scope>
    <source>
        <strain evidence="13">C18/9</strain>
    </source>
</reference>
<evidence type="ECO:0000256" key="4">
    <source>
        <dbReference type="ARBA" id="ARBA00022741"/>
    </source>
</evidence>
<keyword evidence="5" id="KW-0418">Kinase</keyword>
<evidence type="ECO:0000256" key="2">
    <source>
        <dbReference type="ARBA" id="ARBA00022527"/>
    </source>
</evidence>
<feature type="domain" description="Protein kinase" evidence="11">
    <location>
        <begin position="78"/>
        <end position="431"/>
    </location>
</feature>
<keyword evidence="13" id="KW-1185">Reference proteome</keyword>
<evidence type="ECO:0000313" key="13">
    <source>
        <dbReference type="Proteomes" id="UP000219338"/>
    </source>
</evidence>
<accession>A0A284RFG8</accession>
<dbReference type="EMBL" id="FUEG01000008">
    <property type="protein sequence ID" value="SJL07484.1"/>
    <property type="molecule type" value="Genomic_DNA"/>
</dbReference>
<dbReference type="PROSITE" id="PS50011">
    <property type="entry name" value="PROTEIN_KINASE_DOM"/>
    <property type="match status" value="1"/>
</dbReference>